<dbReference type="OrthoDB" id="5295388at2"/>
<dbReference type="InterPro" id="IPR036046">
    <property type="entry name" value="Acylphosphatase-like_dom_sf"/>
</dbReference>
<organism evidence="7 8">
    <name type="scientific">Helicobacter anseris</name>
    <dbReference type="NCBI Taxonomy" id="375926"/>
    <lineage>
        <taxon>Bacteria</taxon>
        <taxon>Pseudomonadati</taxon>
        <taxon>Campylobacterota</taxon>
        <taxon>Epsilonproteobacteria</taxon>
        <taxon>Campylobacterales</taxon>
        <taxon>Helicobacteraceae</taxon>
        <taxon>Helicobacter</taxon>
    </lineage>
</organism>
<evidence type="ECO:0000256" key="1">
    <source>
        <dbReference type="ARBA" id="ARBA00005614"/>
    </source>
</evidence>
<keyword evidence="8" id="KW-1185">Reference proteome</keyword>
<evidence type="ECO:0000256" key="5">
    <source>
        <dbReference type="RuleBase" id="RU004168"/>
    </source>
</evidence>
<dbReference type="Gene3D" id="3.30.70.100">
    <property type="match status" value="1"/>
</dbReference>
<protein>
    <recommendedName>
        <fullName evidence="2 4">acylphosphatase</fullName>
        <ecNumber evidence="2 4">3.6.1.7</ecNumber>
    </recommendedName>
</protein>
<dbReference type="PROSITE" id="PS51160">
    <property type="entry name" value="ACYLPHOSPHATASE_3"/>
    <property type="match status" value="1"/>
</dbReference>
<proteinExistence type="inferred from homology"/>
<evidence type="ECO:0000313" key="7">
    <source>
        <dbReference type="EMBL" id="RDU74698.1"/>
    </source>
</evidence>
<dbReference type="InterPro" id="IPR020456">
    <property type="entry name" value="Acylphosphatase"/>
</dbReference>
<dbReference type="EC" id="3.6.1.7" evidence="2 4"/>
<evidence type="ECO:0000256" key="3">
    <source>
        <dbReference type="ARBA" id="ARBA00047645"/>
    </source>
</evidence>
<accession>A0A3D8JB62</accession>
<comment type="similarity">
    <text evidence="1 5">Belongs to the acylphosphatase family.</text>
</comment>
<evidence type="ECO:0000256" key="4">
    <source>
        <dbReference type="PROSITE-ProRule" id="PRU00520"/>
    </source>
</evidence>
<name>A0A3D8JB62_9HELI</name>
<evidence type="ECO:0000313" key="8">
    <source>
        <dbReference type="Proteomes" id="UP000256695"/>
    </source>
</evidence>
<dbReference type="Proteomes" id="UP000256695">
    <property type="component" value="Unassembled WGS sequence"/>
</dbReference>
<keyword evidence="4" id="KW-0378">Hydrolase</keyword>
<dbReference type="SUPFAM" id="SSF54975">
    <property type="entry name" value="Acylphosphatase/BLUF domain-like"/>
    <property type="match status" value="1"/>
</dbReference>
<dbReference type="InterPro" id="IPR001792">
    <property type="entry name" value="Acylphosphatase-like_dom"/>
</dbReference>
<evidence type="ECO:0000259" key="6">
    <source>
        <dbReference type="PROSITE" id="PS51160"/>
    </source>
</evidence>
<comment type="catalytic activity">
    <reaction evidence="3 4">
        <text>an acyl phosphate + H2O = a carboxylate + phosphate + H(+)</text>
        <dbReference type="Rhea" id="RHEA:14965"/>
        <dbReference type="ChEBI" id="CHEBI:15377"/>
        <dbReference type="ChEBI" id="CHEBI:15378"/>
        <dbReference type="ChEBI" id="CHEBI:29067"/>
        <dbReference type="ChEBI" id="CHEBI:43474"/>
        <dbReference type="ChEBI" id="CHEBI:59918"/>
        <dbReference type="EC" id="3.6.1.7"/>
    </reaction>
</comment>
<gene>
    <name evidence="7" type="ORF">CQA57_01135</name>
</gene>
<evidence type="ECO:0000256" key="2">
    <source>
        <dbReference type="ARBA" id="ARBA00012150"/>
    </source>
</evidence>
<dbReference type="PANTHER" id="PTHR47268:SF4">
    <property type="entry name" value="ACYLPHOSPHATASE"/>
    <property type="match status" value="1"/>
</dbReference>
<dbReference type="AlphaFoldDB" id="A0A3D8JB62"/>
<feature type="active site" evidence="4">
    <location>
        <position position="19"/>
    </location>
</feature>
<sequence>MKQTMHIVISGIVQGVGYRKFTKSKADELGIKGSVRNLENFSVEIYANGEFEILESFISILKIGPQRAVVEEVETSIVSKIDFKDFSILGD</sequence>
<feature type="domain" description="Acylphosphatase-like" evidence="6">
    <location>
        <begin position="4"/>
        <end position="90"/>
    </location>
</feature>
<feature type="active site" evidence="4">
    <location>
        <position position="37"/>
    </location>
</feature>
<reference evidence="7 8" key="1">
    <citation type="submission" date="2018-04" db="EMBL/GenBank/DDBJ databases">
        <title>Novel Campyloabacter and Helicobacter Species and Strains.</title>
        <authorList>
            <person name="Mannion A.J."/>
            <person name="Shen Z."/>
            <person name="Fox J.G."/>
        </authorList>
    </citation>
    <scope>NUCLEOTIDE SEQUENCE [LARGE SCALE GENOMIC DNA]</scope>
    <source>
        <strain evidence="7 8">MIT 04-9362</strain>
    </source>
</reference>
<dbReference type="EMBL" id="NXLX01000001">
    <property type="protein sequence ID" value="RDU74698.1"/>
    <property type="molecule type" value="Genomic_DNA"/>
</dbReference>
<dbReference type="Pfam" id="PF00708">
    <property type="entry name" value="Acylphosphatase"/>
    <property type="match status" value="1"/>
</dbReference>
<dbReference type="GO" id="GO:0003998">
    <property type="term" value="F:acylphosphatase activity"/>
    <property type="evidence" value="ECO:0007669"/>
    <property type="project" value="UniProtKB-EC"/>
</dbReference>
<comment type="caution">
    <text evidence="7">The sequence shown here is derived from an EMBL/GenBank/DDBJ whole genome shotgun (WGS) entry which is preliminary data.</text>
</comment>
<dbReference type="PANTHER" id="PTHR47268">
    <property type="entry name" value="ACYLPHOSPHATASE"/>
    <property type="match status" value="1"/>
</dbReference>